<dbReference type="GO" id="GO:0015421">
    <property type="term" value="F:ABC-type oligopeptide transporter activity"/>
    <property type="evidence" value="ECO:0007669"/>
    <property type="project" value="TreeGrafter"/>
</dbReference>
<dbReference type="InterPro" id="IPR036640">
    <property type="entry name" value="ABC1_TM_sf"/>
</dbReference>
<evidence type="ECO:0000256" key="4">
    <source>
        <dbReference type="ARBA" id="ARBA00022692"/>
    </source>
</evidence>
<dbReference type="GO" id="GO:0005524">
    <property type="term" value="F:ATP binding"/>
    <property type="evidence" value="ECO:0007669"/>
    <property type="project" value="UniProtKB-KW"/>
</dbReference>
<evidence type="ECO:0000256" key="5">
    <source>
        <dbReference type="ARBA" id="ARBA00022741"/>
    </source>
</evidence>
<protein>
    <submittedName>
        <fullName evidence="12">ABC transporter</fullName>
    </submittedName>
</protein>
<keyword evidence="8 9" id="KW-0472">Membrane</keyword>
<evidence type="ECO:0000256" key="8">
    <source>
        <dbReference type="ARBA" id="ARBA00023136"/>
    </source>
</evidence>
<comment type="subcellular location">
    <subcellularLocation>
        <location evidence="1">Cell membrane</location>
        <topology evidence="1">Multi-pass membrane protein</topology>
    </subcellularLocation>
</comment>
<accession>A0A5A5T8I1</accession>
<feature type="transmembrane region" description="Helical" evidence="9">
    <location>
        <begin position="286"/>
        <end position="304"/>
    </location>
</feature>
<evidence type="ECO:0000256" key="3">
    <source>
        <dbReference type="ARBA" id="ARBA00022475"/>
    </source>
</evidence>
<evidence type="ECO:0000256" key="1">
    <source>
        <dbReference type="ARBA" id="ARBA00004651"/>
    </source>
</evidence>
<evidence type="ECO:0000259" key="11">
    <source>
        <dbReference type="PROSITE" id="PS50929"/>
    </source>
</evidence>
<comment type="caution">
    <text evidence="12">The sequence shown here is derived from an EMBL/GenBank/DDBJ whole genome shotgun (WGS) entry which is preliminary data.</text>
</comment>
<dbReference type="Proteomes" id="UP000322530">
    <property type="component" value="Unassembled WGS sequence"/>
</dbReference>
<dbReference type="SUPFAM" id="SSF52540">
    <property type="entry name" value="P-loop containing nucleoside triphosphate hydrolases"/>
    <property type="match status" value="1"/>
</dbReference>
<dbReference type="GO" id="GO:0005886">
    <property type="term" value="C:plasma membrane"/>
    <property type="evidence" value="ECO:0007669"/>
    <property type="project" value="UniProtKB-SubCell"/>
</dbReference>
<evidence type="ECO:0000313" key="12">
    <source>
        <dbReference type="EMBL" id="GCF07214.1"/>
    </source>
</evidence>
<proteinExistence type="predicted"/>
<dbReference type="Pfam" id="PF00005">
    <property type="entry name" value="ABC_tran"/>
    <property type="match status" value="1"/>
</dbReference>
<feature type="transmembrane region" description="Helical" evidence="9">
    <location>
        <begin position="260"/>
        <end position="280"/>
    </location>
</feature>
<dbReference type="PANTHER" id="PTHR43394:SF1">
    <property type="entry name" value="ATP-BINDING CASSETTE SUB-FAMILY B MEMBER 10, MITOCHONDRIAL"/>
    <property type="match status" value="1"/>
</dbReference>
<dbReference type="InterPro" id="IPR039421">
    <property type="entry name" value="Type_1_exporter"/>
</dbReference>
<dbReference type="GO" id="GO:0016887">
    <property type="term" value="F:ATP hydrolysis activity"/>
    <property type="evidence" value="ECO:0007669"/>
    <property type="project" value="InterPro"/>
</dbReference>
<dbReference type="PROSITE" id="PS00211">
    <property type="entry name" value="ABC_TRANSPORTER_1"/>
    <property type="match status" value="1"/>
</dbReference>
<dbReference type="PANTHER" id="PTHR43394">
    <property type="entry name" value="ATP-DEPENDENT PERMEASE MDL1, MITOCHONDRIAL"/>
    <property type="match status" value="1"/>
</dbReference>
<dbReference type="RefSeq" id="WP_235932481.1">
    <property type="nucleotide sequence ID" value="NZ_BIXY01000007.1"/>
</dbReference>
<keyword evidence="7 9" id="KW-1133">Transmembrane helix</keyword>
<reference evidence="12 13" key="1">
    <citation type="submission" date="2019-01" db="EMBL/GenBank/DDBJ databases">
        <title>Draft genome sequence of Dictyobacter sp. Uno17.</title>
        <authorList>
            <person name="Wang C.M."/>
            <person name="Zheng Y."/>
            <person name="Sakai Y."/>
            <person name="Abe K."/>
            <person name="Yokota A."/>
            <person name="Yabe S."/>
        </authorList>
    </citation>
    <scope>NUCLEOTIDE SEQUENCE [LARGE SCALE GENOMIC DNA]</scope>
    <source>
        <strain evidence="12 13">Uno17</strain>
    </source>
</reference>
<keyword evidence="2" id="KW-0813">Transport</keyword>
<dbReference type="SMART" id="SM00382">
    <property type="entry name" value="AAA"/>
    <property type="match status" value="1"/>
</dbReference>
<dbReference type="Gene3D" id="3.40.50.300">
    <property type="entry name" value="P-loop containing nucleotide triphosphate hydrolases"/>
    <property type="match status" value="1"/>
</dbReference>
<evidence type="ECO:0000256" key="9">
    <source>
        <dbReference type="SAM" id="Phobius"/>
    </source>
</evidence>
<evidence type="ECO:0000256" key="6">
    <source>
        <dbReference type="ARBA" id="ARBA00022840"/>
    </source>
</evidence>
<dbReference type="EMBL" id="BIXY01000007">
    <property type="protein sequence ID" value="GCF07214.1"/>
    <property type="molecule type" value="Genomic_DNA"/>
</dbReference>
<dbReference type="FunFam" id="3.40.50.300:FF:000221">
    <property type="entry name" value="Multidrug ABC transporter ATP-binding protein"/>
    <property type="match status" value="1"/>
</dbReference>
<dbReference type="InterPro" id="IPR003439">
    <property type="entry name" value="ABC_transporter-like_ATP-bd"/>
</dbReference>
<keyword evidence="13" id="KW-1185">Reference proteome</keyword>
<keyword evidence="3" id="KW-1003">Cell membrane</keyword>
<feature type="domain" description="ABC transmembrane type-1" evidence="11">
    <location>
        <begin position="36"/>
        <end position="317"/>
    </location>
</feature>
<dbReference type="InterPro" id="IPR003593">
    <property type="entry name" value="AAA+_ATPase"/>
</dbReference>
<feature type="transmembrane region" description="Helical" evidence="9">
    <location>
        <begin position="177"/>
        <end position="195"/>
    </location>
</feature>
<dbReference type="Gene3D" id="1.20.1560.10">
    <property type="entry name" value="ABC transporter type 1, transmembrane domain"/>
    <property type="match status" value="1"/>
</dbReference>
<dbReference type="Pfam" id="PF00664">
    <property type="entry name" value="ABC_membrane"/>
    <property type="match status" value="1"/>
</dbReference>
<keyword evidence="6" id="KW-0067">ATP-binding</keyword>
<name>A0A5A5T8I1_9CHLR</name>
<evidence type="ECO:0000256" key="2">
    <source>
        <dbReference type="ARBA" id="ARBA00022448"/>
    </source>
</evidence>
<dbReference type="AlphaFoldDB" id="A0A5A5T8I1"/>
<dbReference type="SUPFAM" id="SSF90123">
    <property type="entry name" value="ABC transporter transmembrane region"/>
    <property type="match status" value="1"/>
</dbReference>
<gene>
    <name evidence="12" type="ORF">KDI_07780</name>
</gene>
<feature type="domain" description="ABC transporter" evidence="10">
    <location>
        <begin position="350"/>
        <end position="584"/>
    </location>
</feature>
<organism evidence="12 13">
    <name type="scientific">Dictyobacter arantiisoli</name>
    <dbReference type="NCBI Taxonomy" id="2014874"/>
    <lineage>
        <taxon>Bacteria</taxon>
        <taxon>Bacillati</taxon>
        <taxon>Chloroflexota</taxon>
        <taxon>Ktedonobacteria</taxon>
        <taxon>Ktedonobacterales</taxon>
        <taxon>Dictyobacteraceae</taxon>
        <taxon>Dictyobacter</taxon>
    </lineage>
</organism>
<dbReference type="InterPro" id="IPR027417">
    <property type="entry name" value="P-loop_NTPase"/>
</dbReference>
<dbReference type="InterPro" id="IPR011527">
    <property type="entry name" value="ABC1_TM_dom"/>
</dbReference>
<evidence type="ECO:0000313" key="13">
    <source>
        <dbReference type="Proteomes" id="UP000322530"/>
    </source>
</evidence>
<evidence type="ECO:0000256" key="7">
    <source>
        <dbReference type="ARBA" id="ARBA00022989"/>
    </source>
</evidence>
<feature type="transmembrane region" description="Helical" evidence="9">
    <location>
        <begin position="73"/>
        <end position="94"/>
    </location>
</feature>
<evidence type="ECO:0000259" key="10">
    <source>
        <dbReference type="PROSITE" id="PS50893"/>
    </source>
</evidence>
<dbReference type="PROSITE" id="PS50893">
    <property type="entry name" value="ABC_TRANSPORTER_2"/>
    <property type="match status" value="1"/>
</dbReference>
<keyword evidence="5" id="KW-0547">Nucleotide-binding</keyword>
<dbReference type="PROSITE" id="PS50929">
    <property type="entry name" value="ABC_TM1F"/>
    <property type="match status" value="1"/>
</dbReference>
<keyword evidence="4 9" id="KW-0812">Transmembrane</keyword>
<sequence length="599" mass="67097">MLAKREFTVANTYHYNWSSPMRWIISHLLQYRFLFLGFALLCIVNNIFAASTSLFIGRAFDAVLQKNTALQQLGMITLAMLIVITMQGCCDLGARLTAEMLSKRFARDAREELYTNLLGKSQTFHNRQRVGDIMARASNDMTQLSDMMSPGIDTIMDSFSSLFMSVLFIGLLNPQLLLVPILYVIVFLVALRFYARQLGPVAVNLREEFGQTNAVLTESVNGIEVVKATAQEPQEIHKFVTRASRYRDFYVQNGKIHGRYLPTLLLGIALALAFLHGLYLYSHHEISLGMLVTFMSLMTYLRYVTYMSTWSFSLLRLGVAGAERIISLLKEETELDANMGGHKEEMRGDVVFEHVTFSYGSTPILKDISFHARPGQTIAIVGQTGAGKSTLTKLVNRIYDVDTGRVLIDGVDVRDWDMDALRSQISTIEQDVFLFSRTIAENISYGLGSKADQSAIEVAARDAQADEFIQSFPQGYETEIGERGVTLSGGQRQRLAIARALLTDPRILVLDDSTSAIDSATEDEIQKAIHRILEGRTTLLITPRISQIRWADSILVLRKGELIDQGSHEELLARCETYRRIFSHYDAALPASVGGVEHD</sequence>
<dbReference type="InterPro" id="IPR017871">
    <property type="entry name" value="ABC_transporter-like_CS"/>
</dbReference>